<dbReference type="PROSITE" id="PS50267">
    <property type="entry name" value="NA_NEUROTRAN_SYMP_3"/>
    <property type="match status" value="1"/>
</dbReference>
<keyword evidence="5 6" id="KW-0472">Membrane</keyword>
<evidence type="ECO:0000256" key="5">
    <source>
        <dbReference type="ARBA" id="ARBA00023136"/>
    </source>
</evidence>
<name>A0A498CMD4_9FIRM</name>
<feature type="transmembrane region" description="Helical" evidence="6">
    <location>
        <begin position="226"/>
        <end position="250"/>
    </location>
</feature>
<dbReference type="SUPFAM" id="SSF161070">
    <property type="entry name" value="SNF-like"/>
    <property type="match status" value="1"/>
</dbReference>
<evidence type="ECO:0000313" key="8">
    <source>
        <dbReference type="Proteomes" id="UP000276301"/>
    </source>
</evidence>
<keyword evidence="2" id="KW-0813">Transport</keyword>
<feature type="transmembrane region" description="Helical" evidence="6">
    <location>
        <begin position="155"/>
        <end position="174"/>
    </location>
</feature>
<comment type="caution">
    <text evidence="7">The sequence shown here is derived from an EMBL/GenBank/DDBJ whole genome shotgun (WGS) entry which is preliminary data.</text>
</comment>
<dbReference type="EMBL" id="RCHT01000007">
    <property type="protein sequence ID" value="RLL12067.1"/>
    <property type="molecule type" value="Genomic_DNA"/>
</dbReference>
<organism evidence="7 8">
    <name type="scientific">Anaerotruncus massiliensis</name>
    <name type="common">ex Liu et al. 2021</name>
    <dbReference type="NCBI Taxonomy" id="2321404"/>
    <lineage>
        <taxon>Bacteria</taxon>
        <taxon>Bacillati</taxon>
        <taxon>Bacillota</taxon>
        <taxon>Clostridia</taxon>
        <taxon>Eubacteriales</taxon>
        <taxon>Oscillospiraceae</taxon>
        <taxon>Anaerotruncus</taxon>
    </lineage>
</organism>
<dbReference type="AlphaFoldDB" id="A0A498CMD4"/>
<feature type="transmembrane region" description="Helical" evidence="6">
    <location>
        <begin position="21"/>
        <end position="42"/>
    </location>
</feature>
<feature type="transmembrane region" description="Helical" evidence="6">
    <location>
        <begin position="346"/>
        <end position="367"/>
    </location>
</feature>
<feature type="transmembrane region" description="Helical" evidence="6">
    <location>
        <begin position="379"/>
        <end position="402"/>
    </location>
</feature>
<dbReference type="InterPro" id="IPR037272">
    <property type="entry name" value="SNS_sf"/>
</dbReference>
<dbReference type="PANTHER" id="PTHR42948">
    <property type="entry name" value="TRANSPORTER"/>
    <property type="match status" value="1"/>
</dbReference>
<keyword evidence="4 6" id="KW-1133">Transmembrane helix</keyword>
<protein>
    <submittedName>
        <fullName evidence="7">Sodium-dependent transporter</fullName>
    </submittedName>
</protein>
<gene>
    <name evidence="7" type="ORF">D4A47_05920</name>
</gene>
<feature type="transmembrane region" description="Helical" evidence="6">
    <location>
        <begin position="423"/>
        <end position="446"/>
    </location>
</feature>
<feature type="transmembrane region" description="Helical" evidence="6">
    <location>
        <begin position="262"/>
        <end position="286"/>
    </location>
</feature>
<dbReference type="InterPro" id="IPR047218">
    <property type="entry name" value="YocR/YhdH-like"/>
</dbReference>
<evidence type="ECO:0000256" key="1">
    <source>
        <dbReference type="ARBA" id="ARBA00004141"/>
    </source>
</evidence>
<dbReference type="Proteomes" id="UP000276301">
    <property type="component" value="Unassembled WGS sequence"/>
</dbReference>
<dbReference type="CDD" id="cd10336">
    <property type="entry name" value="SLC6sbd_Tyt1-Like"/>
    <property type="match status" value="1"/>
</dbReference>
<comment type="subcellular location">
    <subcellularLocation>
        <location evidence="1">Membrane</location>
        <topology evidence="1">Multi-pass membrane protein</topology>
    </subcellularLocation>
</comment>
<feature type="transmembrane region" description="Helical" evidence="6">
    <location>
        <begin position="186"/>
        <end position="206"/>
    </location>
</feature>
<sequence length="447" mass="47457">MIGGYEMDAPNKNPNGTFGTRLGFILASVGSAIGMGNIWMFPYRLGKYGGAAFLIPYFLFVALFGLVGLSGEFALGRLTGTGPVGSYDYAMRSRGKRGGRLLGAFPLLGSLGIAIGYAVIVGWVLRSMAGAATGELFSTASDAYFSQATGRFGSVPWHLAVVLLTVLFLVSGIIKGIEKVNKVMMPAFFLLFIVIAVRVGFLDGASEGYKYLFIPQWEALLNPTTWVMAMGQAFFSLSITGSGMIIYGSYLSKTEDIPHASALTALLDTAAALVAGMAVIPAVFAFGLDPQAGPPLIFITLPKVFAQMPAGRLFAVLFFLSVLFAGVTSLINMLEVCSEAVQRQFGLGRTPAVLLTGAAVFAVGLFIEYEPYTGSWMDVITIYIVPVGAVLGAVMIYWVLGLPAIKKELTTGRKKPLVRGFDFLAKYVYVFLAAAVVVLGVAYGGIG</sequence>
<evidence type="ECO:0000256" key="3">
    <source>
        <dbReference type="ARBA" id="ARBA00022692"/>
    </source>
</evidence>
<feature type="transmembrane region" description="Helical" evidence="6">
    <location>
        <begin position="101"/>
        <end position="125"/>
    </location>
</feature>
<dbReference type="PANTHER" id="PTHR42948:SF1">
    <property type="entry name" value="TRANSPORTER"/>
    <property type="match status" value="1"/>
</dbReference>
<proteinExistence type="predicted"/>
<dbReference type="PRINTS" id="PR00176">
    <property type="entry name" value="NANEUSMPORT"/>
</dbReference>
<dbReference type="NCBIfam" id="NF037979">
    <property type="entry name" value="Na_transp"/>
    <property type="match status" value="1"/>
</dbReference>
<dbReference type="InterPro" id="IPR000175">
    <property type="entry name" value="Na/ntran_symport"/>
</dbReference>
<dbReference type="Pfam" id="PF00209">
    <property type="entry name" value="SNF"/>
    <property type="match status" value="2"/>
</dbReference>
<evidence type="ECO:0000256" key="6">
    <source>
        <dbReference type="SAM" id="Phobius"/>
    </source>
</evidence>
<reference evidence="7 8" key="1">
    <citation type="submission" date="2018-10" db="EMBL/GenBank/DDBJ databases">
        <title>Anaerotruncus faecis sp. nov., isolated from human feces.</title>
        <authorList>
            <person name="Wang Y.-J."/>
        </authorList>
    </citation>
    <scope>NUCLEOTIDE SEQUENCE [LARGE SCALE GENOMIC DNA]</scope>
    <source>
        <strain evidence="7 8">22A2-44</strain>
    </source>
</reference>
<feature type="transmembrane region" description="Helical" evidence="6">
    <location>
        <begin position="313"/>
        <end position="334"/>
    </location>
</feature>
<dbReference type="GO" id="GO:0016020">
    <property type="term" value="C:membrane"/>
    <property type="evidence" value="ECO:0007669"/>
    <property type="project" value="UniProtKB-SubCell"/>
</dbReference>
<feature type="transmembrane region" description="Helical" evidence="6">
    <location>
        <begin position="48"/>
        <end position="69"/>
    </location>
</feature>
<keyword evidence="3 6" id="KW-0812">Transmembrane</keyword>
<evidence type="ECO:0000256" key="2">
    <source>
        <dbReference type="ARBA" id="ARBA00022448"/>
    </source>
</evidence>
<evidence type="ECO:0000256" key="4">
    <source>
        <dbReference type="ARBA" id="ARBA00022989"/>
    </source>
</evidence>
<evidence type="ECO:0000313" key="7">
    <source>
        <dbReference type="EMBL" id="RLL12067.1"/>
    </source>
</evidence>
<accession>A0A498CMD4</accession>
<keyword evidence="8" id="KW-1185">Reference proteome</keyword>